<accession>A0A395JIK0</accession>
<dbReference type="InParanoid" id="A0A395JIK0"/>
<evidence type="ECO:0000313" key="3">
    <source>
        <dbReference type="Proteomes" id="UP000253083"/>
    </source>
</evidence>
<dbReference type="Proteomes" id="UP000253083">
    <property type="component" value="Unassembled WGS sequence"/>
</dbReference>
<proteinExistence type="predicted"/>
<dbReference type="RefSeq" id="WP_113953452.1">
    <property type="nucleotide sequence ID" value="NZ_QNRT01000002.1"/>
</dbReference>
<keyword evidence="3" id="KW-1185">Reference proteome</keyword>
<feature type="chain" id="PRO_5017421025" description="Carbohydrate-binding domain-containing protein" evidence="1">
    <location>
        <begin position="27"/>
        <end position="206"/>
    </location>
</feature>
<dbReference type="AlphaFoldDB" id="A0A395JIK0"/>
<sequence length="206" mass="23543">MKNMSILVLLGAALLLVNTDASYSKAITINPTGTAALLDGRCGNDDEWHAATKLELPHQAFVYLMHDDESFYICAKGEATDTAVLDLYIEHAETGYLHKFHLSAQMGERVFTDQGWSDPETWILKDWAGFWVPYFGNEDSENGKRPKFYTGLHRQVQVLRKKFPGNTWNMMFGVSIKRDGKWMDLRYPEKAEDEDKSTWATFAFSE</sequence>
<dbReference type="EMBL" id="QNRT01000002">
    <property type="protein sequence ID" value="RBP50606.1"/>
    <property type="molecule type" value="Genomic_DNA"/>
</dbReference>
<comment type="caution">
    <text evidence="2">The sequence shown here is derived from an EMBL/GenBank/DDBJ whole genome shotgun (WGS) entry which is preliminary data.</text>
</comment>
<evidence type="ECO:0008006" key="4">
    <source>
        <dbReference type="Google" id="ProtNLM"/>
    </source>
</evidence>
<evidence type="ECO:0000313" key="2">
    <source>
        <dbReference type="EMBL" id="RBP50606.1"/>
    </source>
</evidence>
<name>A0A395JIK0_9GAMM</name>
<gene>
    <name evidence="2" type="ORF">DFR28_10217</name>
</gene>
<organism evidence="2 3">
    <name type="scientific">Arenicella xantha</name>
    <dbReference type="NCBI Taxonomy" id="644221"/>
    <lineage>
        <taxon>Bacteria</taxon>
        <taxon>Pseudomonadati</taxon>
        <taxon>Pseudomonadota</taxon>
        <taxon>Gammaproteobacteria</taxon>
        <taxon>Arenicellales</taxon>
        <taxon>Arenicellaceae</taxon>
        <taxon>Arenicella</taxon>
    </lineage>
</organism>
<evidence type="ECO:0000256" key="1">
    <source>
        <dbReference type="SAM" id="SignalP"/>
    </source>
</evidence>
<feature type="signal peptide" evidence="1">
    <location>
        <begin position="1"/>
        <end position="26"/>
    </location>
</feature>
<reference evidence="2 3" key="1">
    <citation type="submission" date="2018-06" db="EMBL/GenBank/DDBJ databases">
        <title>Genomic Encyclopedia of Type Strains, Phase IV (KMG-IV): sequencing the most valuable type-strain genomes for metagenomic binning, comparative biology and taxonomic classification.</title>
        <authorList>
            <person name="Goeker M."/>
        </authorList>
    </citation>
    <scope>NUCLEOTIDE SEQUENCE [LARGE SCALE GENOMIC DNA]</scope>
    <source>
        <strain evidence="2 3">DSM 24032</strain>
    </source>
</reference>
<protein>
    <recommendedName>
        <fullName evidence="4">Carbohydrate-binding domain-containing protein</fullName>
    </recommendedName>
</protein>
<dbReference type="OrthoDB" id="6332614at2"/>
<keyword evidence="1" id="KW-0732">Signal</keyword>